<reference evidence="1 3" key="1">
    <citation type="journal article" date="2014" name="BMC Genomics">
        <title>Genome sequence of Anopheles sinensis provides insight into genetics basis of mosquito competence for malaria parasites.</title>
        <authorList>
            <person name="Zhou D."/>
            <person name="Zhang D."/>
            <person name="Ding G."/>
            <person name="Shi L."/>
            <person name="Hou Q."/>
            <person name="Ye Y."/>
            <person name="Xu Y."/>
            <person name="Zhou H."/>
            <person name="Xiong C."/>
            <person name="Li S."/>
            <person name="Yu J."/>
            <person name="Hong S."/>
            <person name="Yu X."/>
            <person name="Zou P."/>
            <person name="Chen C."/>
            <person name="Chang X."/>
            <person name="Wang W."/>
            <person name="Lv Y."/>
            <person name="Sun Y."/>
            <person name="Ma L."/>
            <person name="Shen B."/>
            <person name="Zhu C."/>
        </authorList>
    </citation>
    <scope>NUCLEOTIDE SEQUENCE [LARGE SCALE GENOMIC DNA]</scope>
</reference>
<evidence type="ECO:0000313" key="3">
    <source>
        <dbReference type="Proteomes" id="UP000030765"/>
    </source>
</evidence>
<dbReference type="GO" id="GO:0016301">
    <property type="term" value="F:kinase activity"/>
    <property type="evidence" value="ECO:0007669"/>
    <property type="project" value="UniProtKB-KW"/>
</dbReference>
<dbReference type="VEuPathDB" id="VectorBase:ASIC010729"/>
<protein>
    <submittedName>
        <fullName evidence="1 2">Homeodomain-interacting protein kinase 3-like isoform 1</fullName>
    </submittedName>
</protein>
<dbReference type="EMBL" id="ATLV01018377">
    <property type="status" value="NOT_ANNOTATED_CDS"/>
    <property type="molecule type" value="Genomic_DNA"/>
</dbReference>
<organism evidence="1">
    <name type="scientific">Anopheles sinensis</name>
    <name type="common">Mosquito</name>
    <dbReference type="NCBI Taxonomy" id="74873"/>
    <lineage>
        <taxon>Eukaryota</taxon>
        <taxon>Metazoa</taxon>
        <taxon>Ecdysozoa</taxon>
        <taxon>Arthropoda</taxon>
        <taxon>Hexapoda</taxon>
        <taxon>Insecta</taxon>
        <taxon>Pterygota</taxon>
        <taxon>Neoptera</taxon>
        <taxon>Endopterygota</taxon>
        <taxon>Diptera</taxon>
        <taxon>Nematocera</taxon>
        <taxon>Culicoidea</taxon>
        <taxon>Culicidae</taxon>
        <taxon>Anophelinae</taxon>
        <taxon>Anopheles</taxon>
    </lineage>
</organism>
<dbReference type="AlphaFoldDB" id="A0A084VYK9"/>
<dbReference type="Proteomes" id="UP000030765">
    <property type="component" value="Unassembled WGS sequence"/>
</dbReference>
<evidence type="ECO:0000313" key="1">
    <source>
        <dbReference type="EMBL" id="KFB43053.1"/>
    </source>
</evidence>
<gene>
    <name evidence="1" type="ORF">ZHAS_00010729</name>
</gene>
<evidence type="ECO:0000313" key="2">
    <source>
        <dbReference type="EnsemblMetazoa" id="ASIC010729-PA"/>
    </source>
</evidence>
<keyword evidence="1" id="KW-0238">DNA-binding</keyword>
<accession>A0A084VYK9</accession>
<dbReference type="GO" id="GO:0003677">
    <property type="term" value="F:DNA binding"/>
    <property type="evidence" value="ECO:0007669"/>
    <property type="project" value="UniProtKB-KW"/>
</dbReference>
<reference evidence="2" key="2">
    <citation type="submission" date="2020-05" db="UniProtKB">
        <authorList>
            <consortium name="EnsemblMetazoa"/>
        </authorList>
    </citation>
    <scope>IDENTIFICATION</scope>
</reference>
<proteinExistence type="predicted"/>
<keyword evidence="3" id="KW-1185">Reference proteome</keyword>
<dbReference type="EnsemblMetazoa" id="ASIC010729-RA">
    <property type="protein sequence ID" value="ASIC010729-PA"/>
    <property type="gene ID" value="ASIC010729"/>
</dbReference>
<keyword evidence="1" id="KW-0418">Kinase</keyword>
<dbReference type="EMBL" id="KE525231">
    <property type="protein sequence ID" value="KFB43053.1"/>
    <property type="molecule type" value="Genomic_DNA"/>
</dbReference>
<keyword evidence="1" id="KW-0808">Transferase</keyword>
<name>A0A084VYK9_ANOSI</name>
<keyword evidence="1" id="KW-0371">Homeobox</keyword>
<sequence>MVGSGMARNKISNSRPMSLVIIITIRSIIITCEAPDSIITATASTTTTGEWQRHHLRLANDRCSSTGNSISFDRVASLVS</sequence>